<dbReference type="InterPro" id="IPR011818">
    <property type="entry name" value="Uridylate_kinase_arch/spir"/>
</dbReference>
<evidence type="ECO:0000256" key="3">
    <source>
        <dbReference type="ARBA" id="ARBA00012899"/>
    </source>
</evidence>
<organism evidence="12 13">
    <name type="scientific">Reticulibacter mediterranei</name>
    <dbReference type="NCBI Taxonomy" id="2778369"/>
    <lineage>
        <taxon>Bacteria</taxon>
        <taxon>Bacillati</taxon>
        <taxon>Chloroflexota</taxon>
        <taxon>Ktedonobacteria</taxon>
        <taxon>Ktedonobacterales</taxon>
        <taxon>Reticulibacteraceae</taxon>
        <taxon>Reticulibacter</taxon>
    </lineage>
</organism>
<dbReference type="PANTHER" id="PTHR42833">
    <property type="entry name" value="URIDYLATE KINASE"/>
    <property type="match status" value="1"/>
</dbReference>
<dbReference type="SUPFAM" id="SSF53633">
    <property type="entry name" value="Carbamate kinase-like"/>
    <property type="match status" value="1"/>
</dbReference>
<dbReference type="GO" id="GO:0006225">
    <property type="term" value="P:UDP biosynthetic process"/>
    <property type="evidence" value="ECO:0007669"/>
    <property type="project" value="TreeGrafter"/>
</dbReference>
<dbReference type="InterPro" id="IPR001048">
    <property type="entry name" value="Asp/Glu/Uridylate_kinase"/>
</dbReference>
<dbReference type="Gene3D" id="3.40.1160.10">
    <property type="entry name" value="Acetylglutamate kinase-like"/>
    <property type="match status" value="1"/>
</dbReference>
<protein>
    <recommendedName>
        <fullName evidence="3">UMP kinase</fullName>
        <ecNumber evidence="3">2.7.4.22</ecNumber>
    </recommendedName>
    <alternativeName>
        <fullName evidence="10">Uridine monophosphate kinase</fullName>
    </alternativeName>
</protein>
<dbReference type="Proteomes" id="UP000597444">
    <property type="component" value="Unassembled WGS sequence"/>
</dbReference>
<evidence type="ECO:0000256" key="1">
    <source>
        <dbReference type="ARBA" id="ARBA00004791"/>
    </source>
</evidence>
<dbReference type="GO" id="GO:0033862">
    <property type="term" value="F:UMP kinase activity"/>
    <property type="evidence" value="ECO:0007669"/>
    <property type="project" value="UniProtKB-EC"/>
</dbReference>
<evidence type="ECO:0000313" key="13">
    <source>
        <dbReference type="Proteomes" id="UP000597444"/>
    </source>
</evidence>
<dbReference type="InterPro" id="IPR036393">
    <property type="entry name" value="AceGlu_kinase-like_sf"/>
</dbReference>
<keyword evidence="13" id="KW-1185">Reference proteome</keyword>
<keyword evidence="8" id="KW-0067">ATP-binding</keyword>
<dbReference type="AlphaFoldDB" id="A0A8J3IQW0"/>
<gene>
    <name evidence="12" type="ORF">KSF_068930</name>
</gene>
<evidence type="ECO:0000256" key="8">
    <source>
        <dbReference type="ARBA" id="ARBA00022840"/>
    </source>
</evidence>
<proteinExistence type="inferred from homology"/>
<evidence type="ECO:0000256" key="10">
    <source>
        <dbReference type="ARBA" id="ARBA00032092"/>
    </source>
</evidence>
<keyword evidence="7 12" id="KW-0418">Kinase</keyword>
<comment type="similarity">
    <text evidence="2">Belongs to the UMP kinase family.</text>
</comment>
<dbReference type="Pfam" id="PF00696">
    <property type="entry name" value="AA_kinase"/>
    <property type="match status" value="1"/>
</dbReference>
<comment type="caution">
    <text evidence="12">The sequence shown here is derived from an EMBL/GenBank/DDBJ whole genome shotgun (WGS) entry which is preliminary data.</text>
</comment>
<dbReference type="EMBL" id="BNJK01000001">
    <property type="protein sequence ID" value="GHO96845.1"/>
    <property type="molecule type" value="Genomic_DNA"/>
</dbReference>
<dbReference type="RefSeq" id="WP_220207438.1">
    <property type="nucleotide sequence ID" value="NZ_BNJK01000001.1"/>
</dbReference>
<evidence type="ECO:0000256" key="7">
    <source>
        <dbReference type="ARBA" id="ARBA00022777"/>
    </source>
</evidence>
<evidence type="ECO:0000256" key="6">
    <source>
        <dbReference type="ARBA" id="ARBA00022741"/>
    </source>
</evidence>
<name>A0A8J3IQW0_9CHLR</name>
<evidence type="ECO:0000256" key="2">
    <source>
        <dbReference type="ARBA" id="ARBA00007614"/>
    </source>
</evidence>
<keyword evidence="4" id="KW-0963">Cytoplasm</keyword>
<dbReference type="EC" id="2.7.4.22" evidence="3"/>
<sequence length="234" mass="26387">MGKEMGDAHVIKLGGSLIVPDDGIDIEYIKKFNTFIRRQVLEKNRRFFIFIGGGRLARHYRDAGAEVTGHELANEDLDWLGVHATRLNAHLFRTIFRDLAHPVILKDYGIIHKPDKPVVIAAGWKPGWSTDYVAVVLAQDYAIKTIMKMSNTDYIYNRDPRVYPDATPVERISWHDYRAIVGDEWKPGSSAPFDPVASKLAAEIDARVLYLNGNDLENAEKALDGEHFIGTTIL</sequence>
<evidence type="ECO:0000259" key="11">
    <source>
        <dbReference type="Pfam" id="PF00696"/>
    </source>
</evidence>
<dbReference type="GO" id="GO:0005524">
    <property type="term" value="F:ATP binding"/>
    <property type="evidence" value="ECO:0007669"/>
    <property type="project" value="UniProtKB-KW"/>
</dbReference>
<reference evidence="12" key="1">
    <citation type="submission" date="2020-10" db="EMBL/GenBank/DDBJ databases">
        <title>Taxonomic study of unclassified bacteria belonging to the class Ktedonobacteria.</title>
        <authorList>
            <person name="Yabe S."/>
            <person name="Wang C.M."/>
            <person name="Zheng Y."/>
            <person name="Sakai Y."/>
            <person name="Cavaletti L."/>
            <person name="Monciardini P."/>
            <person name="Donadio S."/>
        </authorList>
    </citation>
    <scope>NUCLEOTIDE SEQUENCE</scope>
    <source>
        <strain evidence="12">ID150040</strain>
    </source>
</reference>
<dbReference type="NCBIfam" id="TIGR02076">
    <property type="entry name" value="pyrH_arch"/>
    <property type="match status" value="1"/>
</dbReference>
<keyword evidence="6" id="KW-0547">Nucleotide-binding</keyword>
<feature type="domain" description="Aspartate/glutamate/uridylate kinase" evidence="11">
    <location>
        <begin position="10"/>
        <end position="206"/>
    </location>
</feature>
<accession>A0A8J3IQW0</accession>
<dbReference type="PANTHER" id="PTHR42833:SF4">
    <property type="entry name" value="URIDYLATE KINASE PUMPKIN, CHLOROPLASTIC"/>
    <property type="match status" value="1"/>
</dbReference>
<keyword evidence="9" id="KW-0665">Pyrimidine biosynthesis</keyword>
<evidence type="ECO:0000256" key="9">
    <source>
        <dbReference type="ARBA" id="ARBA00022975"/>
    </source>
</evidence>
<evidence type="ECO:0000256" key="4">
    <source>
        <dbReference type="ARBA" id="ARBA00022490"/>
    </source>
</evidence>
<comment type="pathway">
    <text evidence="1">Pyrimidine metabolism; CTP biosynthesis via de novo pathway; UDP from UMP (UMPK route): step 1/1.</text>
</comment>
<evidence type="ECO:0000256" key="5">
    <source>
        <dbReference type="ARBA" id="ARBA00022679"/>
    </source>
</evidence>
<evidence type="ECO:0000313" key="12">
    <source>
        <dbReference type="EMBL" id="GHO96845.1"/>
    </source>
</evidence>
<keyword evidence="5" id="KW-0808">Transferase</keyword>